<reference evidence="3" key="2">
    <citation type="submission" date="2020-05" db="UniProtKB">
        <authorList>
            <consortium name="EnsemblMetazoa"/>
        </authorList>
    </citation>
    <scope>IDENTIFICATION</scope>
</reference>
<name>A0A084VBT9_ANOSI</name>
<evidence type="ECO:0000313" key="4">
    <source>
        <dbReference type="Proteomes" id="UP000030765"/>
    </source>
</evidence>
<dbReference type="EMBL" id="KE524531">
    <property type="protein sequence ID" value="KFB35433.1"/>
    <property type="molecule type" value="Genomic_DNA"/>
</dbReference>
<feature type="compositionally biased region" description="Basic and acidic residues" evidence="1">
    <location>
        <begin position="1"/>
        <end position="11"/>
    </location>
</feature>
<dbReference type="AlphaFoldDB" id="A0A084VBT9"/>
<gene>
    <name evidence="2" type="ORF">ZHAS_00002127</name>
</gene>
<reference evidence="2 4" key="1">
    <citation type="journal article" date="2014" name="BMC Genomics">
        <title>Genome sequence of Anopheles sinensis provides insight into genetics basis of mosquito competence for malaria parasites.</title>
        <authorList>
            <person name="Zhou D."/>
            <person name="Zhang D."/>
            <person name="Ding G."/>
            <person name="Shi L."/>
            <person name="Hou Q."/>
            <person name="Ye Y."/>
            <person name="Xu Y."/>
            <person name="Zhou H."/>
            <person name="Xiong C."/>
            <person name="Li S."/>
            <person name="Yu J."/>
            <person name="Hong S."/>
            <person name="Yu X."/>
            <person name="Zou P."/>
            <person name="Chen C."/>
            <person name="Chang X."/>
            <person name="Wang W."/>
            <person name="Lv Y."/>
            <person name="Sun Y."/>
            <person name="Ma L."/>
            <person name="Shen B."/>
            <person name="Zhu C."/>
        </authorList>
    </citation>
    <scope>NUCLEOTIDE SEQUENCE [LARGE SCALE GENOMIC DNA]</scope>
</reference>
<evidence type="ECO:0000256" key="1">
    <source>
        <dbReference type="SAM" id="MobiDB-lite"/>
    </source>
</evidence>
<accession>A0A084VBT9</accession>
<proteinExistence type="predicted"/>
<evidence type="ECO:0000313" key="2">
    <source>
        <dbReference type="EMBL" id="KFB35433.1"/>
    </source>
</evidence>
<feature type="region of interest" description="Disordered" evidence="1">
    <location>
        <begin position="1"/>
        <end position="41"/>
    </location>
</feature>
<dbReference type="EnsemblMetazoa" id="ASIC002127-RA">
    <property type="protein sequence ID" value="ASIC002127-PA"/>
    <property type="gene ID" value="ASIC002127"/>
</dbReference>
<dbReference type="VEuPathDB" id="VectorBase:ASIC002127"/>
<protein>
    <submittedName>
        <fullName evidence="2 3">Uncharacterized protein</fullName>
    </submittedName>
</protein>
<dbReference type="Proteomes" id="UP000030765">
    <property type="component" value="Unassembled WGS sequence"/>
</dbReference>
<evidence type="ECO:0000313" key="3">
    <source>
        <dbReference type="EnsemblMetazoa" id="ASIC002127-PA"/>
    </source>
</evidence>
<dbReference type="EMBL" id="ATLV01009464">
    <property type="status" value="NOT_ANNOTATED_CDS"/>
    <property type="molecule type" value="Genomic_DNA"/>
</dbReference>
<organism evidence="2">
    <name type="scientific">Anopheles sinensis</name>
    <name type="common">Mosquito</name>
    <dbReference type="NCBI Taxonomy" id="74873"/>
    <lineage>
        <taxon>Eukaryota</taxon>
        <taxon>Metazoa</taxon>
        <taxon>Ecdysozoa</taxon>
        <taxon>Arthropoda</taxon>
        <taxon>Hexapoda</taxon>
        <taxon>Insecta</taxon>
        <taxon>Pterygota</taxon>
        <taxon>Neoptera</taxon>
        <taxon>Endopterygota</taxon>
        <taxon>Diptera</taxon>
        <taxon>Nematocera</taxon>
        <taxon>Culicoidea</taxon>
        <taxon>Culicidae</taxon>
        <taxon>Anophelinae</taxon>
        <taxon>Anopheles</taxon>
    </lineage>
</organism>
<keyword evidence="4" id="KW-1185">Reference proteome</keyword>
<sequence length="88" mass="10057">MAKNFQHRDNEQTCETCKLASATGPRGSDFHRPRKRHPEQPAEVAERILNNFPVIMDPQSHPCHGTWGPGHQHPFYCDEVRKRGIAAE</sequence>